<evidence type="ECO:0000313" key="1">
    <source>
        <dbReference type="EMBL" id="OWJ70994.1"/>
    </source>
</evidence>
<dbReference type="Proteomes" id="UP000214673">
    <property type="component" value="Unassembled WGS sequence"/>
</dbReference>
<evidence type="ECO:0000313" key="4">
    <source>
        <dbReference type="Proteomes" id="UP000214673"/>
    </source>
</evidence>
<evidence type="ECO:0000313" key="3">
    <source>
        <dbReference type="Proteomes" id="UP000196640"/>
    </source>
</evidence>
<dbReference type="InterPro" id="IPR010064">
    <property type="entry name" value="HK97-gp10_tail"/>
</dbReference>
<dbReference type="AlphaFoldDB" id="A0A212AHS4"/>
<protein>
    <recommendedName>
        <fullName evidence="5">HK97 gp10 family phage protein</fullName>
    </recommendedName>
</protein>
<gene>
    <name evidence="2" type="ORF">CDV52_19555</name>
    <name evidence="1" type="ORF">CDV53_19810</name>
</gene>
<evidence type="ECO:0008006" key="5">
    <source>
        <dbReference type="Google" id="ProtNLM"/>
    </source>
</evidence>
<accession>A0A212AHS4</accession>
<keyword evidence="4" id="KW-1185">Reference proteome</keyword>
<organism evidence="2 3">
    <name type="scientific">Haematobacter missouriensis</name>
    <dbReference type="NCBI Taxonomy" id="366616"/>
    <lineage>
        <taxon>Bacteria</taxon>
        <taxon>Pseudomonadati</taxon>
        <taxon>Pseudomonadota</taxon>
        <taxon>Alphaproteobacteria</taxon>
        <taxon>Rhodobacterales</taxon>
        <taxon>Paracoccaceae</taxon>
        <taxon>Haematobacter</taxon>
    </lineage>
</organism>
<evidence type="ECO:0000313" key="2">
    <source>
        <dbReference type="EMBL" id="OWJ81080.1"/>
    </source>
</evidence>
<dbReference type="Proteomes" id="UP000196640">
    <property type="component" value="Unassembled WGS sequence"/>
</dbReference>
<sequence length="144" mass="15747">MARQTSILGLAKLERKLKRLPAVARETIRAAMEAAADEIVAMMKSLVPEATGALRDSIGWTWGQAPKGSMVISTLKGAGMGGDLTLTIFAGNAEAYYARWVEFGTQKMKAQPYFYVSWRANRRNARRKVRAAVRKSAKQVAAGT</sequence>
<name>A0A212AHS4_9RHOB</name>
<dbReference type="STRING" id="366616.CG51_17905"/>
<dbReference type="Pfam" id="PF04883">
    <property type="entry name" value="HK97-gp10_like"/>
    <property type="match status" value="1"/>
</dbReference>
<dbReference type="OrthoDB" id="8480914at2"/>
<comment type="caution">
    <text evidence="2">The sequence shown here is derived from an EMBL/GenBank/DDBJ whole genome shotgun (WGS) entry which is preliminary data.</text>
</comment>
<dbReference type="EMBL" id="NIPX01000048">
    <property type="protein sequence ID" value="OWJ81080.1"/>
    <property type="molecule type" value="Genomic_DNA"/>
</dbReference>
<reference evidence="3 4" key="1">
    <citation type="submission" date="2016-11" db="EMBL/GenBank/DDBJ databases">
        <title>Comparison of Traditional DNA-DNA Hybridization with In Silico Genomic Analysis.</title>
        <authorList>
            <person name="Nicholson A.C."/>
            <person name="Sammons S."/>
            <person name="Humrighouse B.W."/>
            <person name="Graziano J."/>
            <person name="Lasker B."/>
            <person name="Whitney A.M."/>
            <person name="Mcquiston J.R."/>
        </authorList>
    </citation>
    <scope>NUCLEOTIDE SEQUENCE [LARGE SCALE GENOMIC DNA]</scope>
    <source>
        <strain evidence="1 4">H1892</strain>
        <strain evidence="2 3">H2381</strain>
    </source>
</reference>
<dbReference type="NCBIfam" id="TIGR01725">
    <property type="entry name" value="phge_HK97_gp10"/>
    <property type="match status" value="1"/>
</dbReference>
<dbReference type="RefSeq" id="WP_035747421.1">
    <property type="nucleotide sequence ID" value="NZ_JFGS01000061.1"/>
</dbReference>
<proteinExistence type="predicted"/>
<dbReference type="EMBL" id="NIPV01000118">
    <property type="protein sequence ID" value="OWJ70994.1"/>
    <property type="molecule type" value="Genomic_DNA"/>
</dbReference>